<evidence type="ECO:0000256" key="4">
    <source>
        <dbReference type="ARBA" id="ARBA00022692"/>
    </source>
</evidence>
<evidence type="ECO:0000256" key="3">
    <source>
        <dbReference type="ARBA" id="ARBA00022448"/>
    </source>
</evidence>
<keyword evidence="14" id="KW-1185">Reference proteome</keyword>
<protein>
    <recommendedName>
        <fullName evidence="12">t-SNARE coiled-coil homology domain-containing protein</fullName>
    </recommendedName>
</protein>
<keyword evidence="6 11" id="KW-1133">Transmembrane helix</keyword>
<dbReference type="GO" id="GO:0005484">
    <property type="term" value="F:SNAP receptor activity"/>
    <property type="evidence" value="ECO:0007669"/>
    <property type="project" value="InterPro"/>
</dbReference>
<evidence type="ECO:0000259" key="12">
    <source>
        <dbReference type="PROSITE" id="PS50192"/>
    </source>
</evidence>
<dbReference type="SMART" id="SM00397">
    <property type="entry name" value="t_SNARE"/>
    <property type="match status" value="1"/>
</dbReference>
<dbReference type="GO" id="GO:0006906">
    <property type="term" value="P:vesicle fusion"/>
    <property type="evidence" value="ECO:0007669"/>
    <property type="project" value="TreeGrafter"/>
</dbReference>
<dbReference type="GO" id="GO:0006886">
    <property type="term" value="P:intracellular protein transport"/>
    <property type="evidence" value="ECO:0007669"/>
    <property type="project" value="InterPro"/>
</dbReference>
<evidence type="ECO:0000256" key="1">
    <source>
        <dbReference type="ARBA" id="ARBA00004409"/>
    </source>
</evidence>
<dbReference type="PROSITE" id="PS50192">
    <property type="entry name" value="T_SNARE"/>
    <property type="match status" value="1"/>
</dbReference>
<keyword evidence="3" id="KW-0813">Transport</keyword>
<dbReference type="GO" id="GO:0000149">
    <property type="term" value="F:SNARE binding"/>
    <property type="evidence" value="ECO:0007669"/>
    <property type="project" value="TreeGrafter"/>
</dbReference>
<evidence type="ECO:0000256" key="7">
    <source>
        <dbReference type="ARBA" id="ARBA00023034"/>
    </source>
</evidence>
<feature type="region of interest" description="Disordered" evidence="10">
    <location>
        <begin position="230"/>
        <end position="252"/>
    </location>
</feature>
<comment type="subcellular location">
    <subcellularLocation>
        <location evidence="1">Golgi apparatus membrane</location>
        <topology evidence="1">Single-pass type IV membrane protein</topology>
    </subcellularLocation>
</comment>
<dbReference type="AlphaFoldDB" id="A0A9Q3DD25"/>
<dbReference type="GO" id="GO:0048278">
    <property type="term" value="P:vesicle docking"/>
    <property type="evidence" value="ECO:0007669"/>
    <property type="project" value="TreeGrafter"/>
</dbReference>
<dbReference type="PANTHER" id="PTHR19957">
    <property type="entry name" value="SYNTAXIN"/>
    <property type="match status" value="1"/>
</dbReference>
<dbReference type="Pfam" id="PF05739">
    <property type="entry name" value="SNARE"/>
    <property type="match status" value="1"/>
</dbReference>
<evidence type="ECO:0000313" key="14">
    <source>
        <dbReference type="Proteomes" id="UP000765509"/>
    </source>
</evidence>
<evidence type="ECO:0000256" key="8">
    <source>
        <dbReference type="ARBA" id="ARBA00023054"/>
    </source>
</evidence>
<dbReference type="InterPro" id="IPR006012">
    <property type="entry name" value="Syntaxin/epimorphin_CS"/>
</dbReference>
<dbReference type="InterPro" id="IPR045242">
    <property type="entry name" value="Syntaxin"/>
</dbReference>
<dbReference type="Gene3D" id="1.20.58.70">
    <property type="match status" value="1"/>
</dbReference>
<dbReference type="InterPro" id="IPR010989">
    <property type="entry name" value="SNARE"/>
</dbReference>
<gene>
    <name evidence="13" type="ORF">O181_037931</name>
</gene>
<dbReference type="PANTHER" id="PTHR19957:SF83">
    <property type="entry name" value="SYNTAXIN-16"/>
    <property type="match status" value="1"/>
</dbReference>
<evidence type="ECO:0000256" key="10">
    <source>
        <dbReference type="SAM" id="MobiDB-lite"/>
    </source>
</evidence>
<accession>A0A9Q3DD25</accession>
<dbReference type="GO" id="GO:0000139">
    <property type="term" value="C:Golgi membrane"/>
    <property type="evidence" value="ECO:0007669"/>
    <property type="project" value="UniProtKB-SubCell"/>
</dbReference>
<proteinExistence type="inferred from homology"/>
<dbReference type="CDD" id="cd15845">
    <property type="entry name" value="SNARE_syntaxin16"/>
    <property type="match status" value="1"/>
</dbReference>
<evidence type="ECO:0000256" key="2">
    <source>
        <dbReference type="ARBA" id="ARBA00009063"/>
    </source>
</evidence>
<comment type="similarity">
    <text evidence="2">Belongs to the syntaxin family.</text>
</comment>
<sequence>MTSSLMASNAQVLIRSRTLLFLSFRDTRSSYYPPKFSRSKGKQRQQEDSAEQEALLGNQHDSVEVDVEESTSALPPKWVDFSEQVEELIEKIKPKLVQLDKLTVKHVLPGFNDRSSEERQIEALTQEITKGFRRSQLLIRKISDYGSQMEAHIHQFHSQKHRQGQPRFANRDVTLAKNAQIALATKVQNMTSLFQKRQRVYLQQLKGFRDGSPGDKTAIFAIEDDSHGDVQGSTGYLDGPQSQQQQQHKEALDHQFEQDLLEHRDKEIAGIAQSLSELADMFKDLQNLVLDQGTLLDRIDYNVEQMSVDVQGAVQELKVATEYQKRSGKCRIIFLLLLLIFGAILVLIYKPRRVLDADHHGSSS</sequence>
<dbReference type="SUPFAM" id="SSF47661">
    <property type="entry name" value="t-snare proteins"/>
    <property type="match status" value="1"/>
</dbReference>
<dbReference type="GO" id="GO:0031201">
    <property type="term" value="C:SNARE complex"/>
    <property type="evidence" value="ECO:0007669"/>
    <property type="project" value="TreeGrafter"/>
</dbReference>
<reference evidence="13" key="1">
    <citation type="submission" date="2021-03" db="EMBL/GenBank/DDBJ databases">
        <title>Draft genome sequence of rust myrtle Austropuccinia psidii MF-1, a brazilian biotype.</title>
        <authorList>
            <person name="Quecine M.C."/>
            <person name="Pachon D.M.R."/>
            <person name="Bonatelli M.L."/>
            <person name="Correr F.H."/>
            <person name="Franceschini L.M."/>
            <person name="Leite T.F."/>
            <person name="Margarido G.R.A."/>
            <person name="Almeida C.A."/>
            <person name="Ferrarezi J.A."/>
            <person name="Labate C.A."/>
        </authorList>
    </citation>
    <scope>NUCLEOTIDE SEQUENCE</scope>
    <source>
        <strain evidence="13">MF-1</strain>
    </source>
</reference>
<dbReference type="PROSITE" id="PS00914">
    <property type="entry name" value="SYNTAXIN"/>
    <property type="match status" value="1"/>
</dbReference>
<keyword evidence="7" id="KW-0333">Golgi apparatus</keyword>
<keyword evidence="5" id="KW-0653">Protein transport</keyword>
<comment type="caution">
    <text evidence="13">The sequence shown here is derived from an EMBL/GenBank/DDBJ whole genome shotgun (WGS) entry which is preliminary data.</text>
</comment>
<dbReference type="EMBL" id="AVOT02014617">
    <property type="protein sequence ID" value="MBW0498216.1"/>
    <property type="molecule type" value="Genomic_DNA"/>
</dbReference>
<name>A0A9Q3DD25_9BASI</name>
<evidence type="ECO:0000256" key="5">
    <source>
        <dbReference type="ARBA" id="ARBA00022927"/>
    </source>
</evidence>
<dbReference type="Proteomes" id="UP000765509">
    <property type="component" value="Unassembled WGS sequence"/>
</dbReference>
<feature type="domain" description="T-SNARE coiled-coil homology" evidence="12">
    <location>
        <begin position="258"/>
        <end position="320"/>
    </location>
</feature>
<evidence type="ECO:0000256" key="9">
    <source>
        <dbReference type="ARBA" id="ARBA00023136"/>
    </source>
</evidence>
<evidence type="ECO:0000313" key="13">
    <source>
        <dbReference type="EMBL" id="MBW0498216.1"/>
    </source>
</evidence>
<dbReference type="InterPro" id="IPR000727">
    <property type="entry name" value="T_SNARE_dom"/>
</dbReference>
<dbReference type="OrthoDB" id="10251371at2759"/>
<organism evidence="13 14">
    <name type="scientific">Austropuccinia psidii MF-1</name>
    <dbReference type="NCBI Taxonomy" id="1389203"/>
    <lineage>
        <taxon>Eukaryota</taxon>
        <taxon>Fungi</taxon>
        <taxon>Dikarya</taxon>
        <taxon>Basidiomycota</taxon>
        <taxon>Pucciniomycotina</taxon>
        <taxon>Pucciniomycetes</taxon>
        <taxon>Pucciniales</taxon>
        <taxon>Sphaerophragmiaceae</taxon>
        <taxon>Austropuccinia</taxon>
    </lineage>
</organism>
<keyword evidence="9 11" id="KW-0472">Membrane</keyword>
<keyword evidence="8" id="KW-0175">Coiled coil</keyword>
<feature type="transmembrane region" description="Helical" evidence="11">
    <location>
        <begin position="332"/>
        <end position="349"/>
    </location>
</feature>
<keyword evidence="4 11" id="KW-0812">Transmembrane</keyword>
<evidence type="ECO:0000256" key="11">
    <source>
        <dbReference type="SAM" id="Phobius"/>
    </source>
</evidence>
<evidence type="ECO:0000256" key="6">
    <source>
        <dbReference type="ARBA" id="ARBA00022989"/>
    </source>
</evidence>